<dbReference type="PATRIC" id="fig|1149862.3.peg.4419"/>
<accession>I8RDY5</accession>
<dbReference type="PANTHER" id="PTHR43162:SF1">
    <property type="entry name" value="PRESTALK A DIFFERENTIATION PROTEIN A"/>
    <property type="match status" value="1"/>
</dbReference>
<proteinExistence type="predicted"/>
<feature type="domain" description="NmrA-like" evidence="1">
    <location>
        <begin position="3"/>
        <end position="276"/>
    </location>
</feature>
<dbReference type="Gene3D" id="3.40.50.720">
    <property type="entry name" value="NAD(P)-binding Rossmann-like Domain"/>
    <property type="match status" value="1"/>
</dbReference>
<gene>
    <name evidence="2" type="ORF">FB4_1389</name>
</gene>
<dbReference type="InterPro" id="IPR036291">
    <property type="entry name" value="NAD(P)-bd_dom_sf"/>
</dbReference>
<dbReference type="Proteomes" id="UP000004324">
    <property type="component" value="Unassembled WGS sequence"/>
</dbReference>
<evidence type="ECO:0000259" key="1">
    <source>
        <dbReference type="Pfam" id="PF05368"/>
    </source>
</evidence>
<dbReference type="InterPro" id="IPR008030">
    <property type="entry name" value="NmrA-like"/>
</dbReference>
<dbReference type="RefSeq" id="WP_007938387.1">
    <property type="nucleotide sequence ID" value="NZ_AKVJ01000076.1"/>
</dbReference>
<evidence type="ECO:0000313" key="3">
    <source>
        <dbReference type="Proteomes" id="UP000004324"/>
    </source>
</evidence>
<reference evidence="2 3" key="1">
    <citation type="journal article" date="2012" name="J. Bacteriol.">
        <title>Draft Genome Sequences for Two Metal-Reducing Pelosinus fermentans Strains Isolated from a Cr(VI)-Contaminated Site and for Type Strain R7.</title>
        <authorList>
            <person name="Brown S.D."/>
            <person name="Podar M."/>
            <person name="Klingeman D.M."/>
            <person name="Johnson C.M."/>
            <person name="Yang Z.K."/>
            <person name="Utturkar S.M."/>
            <person name="Land M.L."/>
            <person name="Mosher J.J."/>
            <person name="Hurt R.A.Jr."/>
            <person name="Phelps T.J."/>
            <person name="Palumbo A.V."/>
            <person name="Arkin A.P."/>
            <person name="Hazen T.C."/>
            <person name="Elias D.A."/>
        </authorList>
    </citation>
    <scope>NUCLEOTIDE SEQUENCE [LARGE SCALE GENOMIC DNA]</scope>
    <source>
        <strain evidence="2 3">B4</strain>
    </source>
</reference>
<comment type="caution">
    <text evidence="2">The sequence shown here is derived from an EMBL/GenBank/DDBJ whole genome shotgun (WGS) entry which is preliminary data.</text>
</comment>
<name>I8RDY5_9FIRM</name>
<dbReference type="OrthoDB" id="9771073at2"/>
<dbReference type="Pfam" id="PF05368">
    <property type="entry name" value="NmrA"/>
    <property type="match status" value="1"/>
</dbReference>
<protein>
    <submittedName>
        <fullName evidence="2">NmrA family protein</fullName>
    </submittedName>
</protein>
<dbReference type="EMBL" id="AKVJ01000076">
    <property type="protein sequence ID" value="EIW15700.1"/>
    <property type="molecule type" value="Genomic_DNA"/>
</dbReference>
<dbReference type="SUPFAM" id="SSF51735">
    <property type="entry name" value="NAD(P)-binding Rossmann-fold domains"/>
    <property type="match status" value="1"/>
</dbReference>
<dbReference type="Gene3D" id="3.90.25.10">
    <property type="entry name" value="UDP-galactose 4-epimerase, domain 1"/>
    <property type="match status" value="1"/>
</dbReference>
<dbReference type="InterPro" id="IPR051604">
    <property type="entry name" value="Ergot_Alk_Oxidoreductase"/>
</dbReference>
<dbReference type="AlphaFoldDB" id="I8RDY5"/>
<organism evidence="2 3">
    <name type="scientific">Pelosinus fermentans B4</name>
    <dbReference type="NCBI Taxonomy" id="1149862"/>
    <lineage>
        <taxon>Bacteria</taxon>
        <taxon>Bacillati</taxon>
        <taxon>Bacillota</taxon>
        <taxon>Negativicutes</taxon>
        <taxon>Selenomonadales</taxon>
        <taxon>Sporomusaceae</taxon>
        <taxon>Pelosinus</taxon>
    </lineage>
</organism>
<keyword evidence="3" id="KW-1185">Reference proteome</keyword>
<sequence>MYVITGATSRTGSVVANYLIEKGQPVRVLGRNAERLSMFADKGVEVFVVEPTDQVALTEAFTGAKAVYVMLQPNYIATSNDFRAFQDRIMDAIMPALEKAKVKYVVSLSSWGADKPEGTGPVAGLHQLEQCLNRIAGLNVLHIRPGYFMENTLSQIDNILARNAAAGPFSPNVKFPFIATRDVGLAVGEALLKLNFQGKQSRELHGNQDLTMLEVATMIGKAIQQPSLTYVQDSKERTRRDLLDLNFSEHIIQLILEVADAMNAGHIQMLEPRSADNSTPTSYEKFVYETLLPLYKQKGIDS</sequence>
<evidence type="ECO:0000313" key="2">
    <source>
        <dbReference type="EMBL" id="EIW15700.1"/>
    </source>
</evidence>
<dbReference type="PANTHER" id="PTHR43162">
    <property type="match status" value="1"/>
</dbReference>